<protein>
    <submittedName>
        <fullName evidence="1">Uncharacterized protein</fullName>
    </submittedName>
</protein>
<proteinExistence type="predicted"/>
<keyword evidence="2" id="KW-1185">Reference proteome</keyword>
<evidence type="ECO:0000313" key="2">
    <source>
        <dbReference type="Proteomes" id="UP001139028"/>
    </source>
</evidence>
<comment type="caution">
    <text evidence="1">The sequence shown here is derived from an EMBL/GenBank/DDBJ whole genome shotgun (WGS) entry which is preliminary data.</text>
</comment>
<reference evidence="1" key="1">
    <citation type="journal article" date="2022" name="Arch. Microbiol.">
        <title>Microbulbifer okhotskensis sp. nov., isolated from a deep bottom sediment of the Okhotsk Sea.</title>
        <authorList>
            <person name="Romanenko L."/>
            <person name="Kurilenko V."/>
            <person name="Otstavnykh N."/>
            <person name="Velansky P."/>
            <person name="Isaeva M."/>
            <person name="Mikhailov V."/>
        </authorList>
    </citation>
    <scope>NUCLEOTIDE SEQUENCE</scope>
    <source>
        <strain evidence="1">OS29</strain>
    </source>
</reference>
<name>A0A9X2EL86_9GAMM</name>
<dbReference type="RefSeq" id="WP_252464265.1">
    <property type="nucleotide sequence ID" value="NZ_JALBWM010000005.1"/>
</dbReference>
<evidence type="ECO:0000313" key="1">
    <source>
        <dbReference type="EMBL" id="MCO1333095.1"/>
    </source>
</evidence>
<gene>
    <name evidence="1" type="ORF">MO867_01960</name>
</gene>
<dbReference type="EMBL" id="JALBWM010000005">
    <property type="protein sequence ID" value="MCO1333095.1"/>
    <property type="molecule type" value="Genomic_DNA"/>
</dbReference>
<organism evidence="1 2">
    <name type="scientific">Microbulbifer okhotskensis</name>
    <dbReference type="NCBI Taxonomy" id="2926617"/>
    <lineage>
        <taxon>Bacteria</taxon>
        <taxon>Pseudomonadati</taxon>
        <taxon>Pseudomonadota</taxon>
        <taxon>Gammaproteobacteria</taxon>
        <taxon>Cellvibrionales</taxon>
        <taxon>Microbulbiferaceae</taxon>
        <taxon>Microbulbifer</taxon>
    </lineage>
</organism>
<sequence>MRDSYERFFSQGYISKDQFFEFGLSETIYAPLDKAEVAWQELKHRIQNNQQVFIRGFGRNSNGTHLFQAFYADVVSNNQVTVDPTNNAQPTKLIRDLTGYSKTKSSKHEPIQNYQISHIFGRTKNVFAFTAPWNIVYMPKMLDPFTGHEAKGPMIDEYKDRFQRQSFNHFESLITDYNELITSPKLVDAIHVYLDKIEQDKTLNYKDVIKLRSSVLEELTPIIL</sequence>
<dbReference type="AlphaFoldDB" id="A0A9X2EL86"/>
<dbReference type="Proteomes" id="UP001139028">
    <property type="component" value="Unassembled WGS sequence"/>
</dbReference>
<accession>A0A9X2EL86</accession>